<dbReference type="InterPro" id="IPR032675">
    <property type="entry name" value="LRR_dom_sf"/>
</dbReference>
<accession>A0A151UHI5</accession>
<proteinExistence type="predicted"/>
<comment type="caution">
    <text evidence="3">The sequence shown here is derived from an EMBL/GenBank/DDBJ whole genome shotgun (WGS) entry which is preliminary data.</text>
</comment>
<organism evidence="3 4">
    <name type="scientific">Cajanus cajan</name>
    <name type="common">Pigeon pea</name>
    <name type="synonym">Cajanus indicus</name>
    <dbReference type="NCBI Taxonomy" id="3821"/>
    <lineage>
        <taxon>Eukaryota</taxon>
        <taxon>Viridiplantae</taxon>
        <taxon>Streptophyta</taxon>
        <taxon>Embryophyta</taxon>
        <taxon>Tracheophyta</taxon>
        <taxon>Spermatophyta</taxon>
        <taxon>Magnoliopsida</taxon>
        <taxon>eudicotyledons</taxon>
        <taxon>Gunneridae</taxon>
        <taxon>Pentapetalae</taxon>
        <taxon>rosids</taxon>
        <taxon>fabids</taxon>
        <taxon>Fabales</taxon>
        <taxon>Fabaceae</taxon>
        <taxon>Papilionoideae</taxon>
        <taxon>50 kb inversion clade</taxon>
        <taxon>NPAAA clade</taxon>
        <taxon>indigoferoid/millettioid clade</taxon>
        <taxon>Phaseoleae</taxon>
        <taxon>Cajanus</taxon>
    </lineage>
</organism>
<keyword evidence="2" id="KW-0677">Repeat</keyword>
<reference evidence="3" key="1">
    <citation type="journal article" date="2012" name="Nat. Biotechnol.">
        <title>Draft genome sequence of pigeonpea (Cajanus cajan), an orphan legume crop of resource-poor farmers.</title>
        <authorList>
            <person name="Varshney R.K."/>
            <person name="Chen W."/>
            <person name="Li Y."/>
            <person name="Bharti A.K."/>
            <person name="Saxena R.K."/>
            <person name="Schlueter J.A."/>
            <person name="Donoghue M.T."/>
            <person name="Azam S."/>
            <person name="Fan G."/>
            <person name="Whaley A.M."/>
            <person name="Farmer A.D."/>
            <person name="Sheridan J."/>
            <person name="Iwata A."/>
            <person name="Tuteja R."/>
            <person name="Penmetsa R.V."/>
            <person name="Wu W."/>
            <person name="Upadhyaya H.D."/>
            <person name="Yang S.P."/>
            <person name="Shah T."/>
            <person name="Saxena K.B."/>
            <person name="Michael T."/>
            <person name="McCombie W.R."/>
            <person name="Yang B."/>
            <person name="Zhang G."/>
            <person name="Yang H."/>
            <person name="Wang J."/>
            <person name="Spillane C."/>
            <person name="Cook D.R."/>
            <person name="May G.D."/>
            <person name="Xu X."/>
            <person name="Jackson S.A."/>
        </authorList>
    </citation>
    <scope>NUCLEOTIDE SEQUENCE [LARGE SCALE GENOMIC DNA]</scope>
</reference>
<gene>
    <name evidence="3" type="ORF">KK1_048771</name>
</gene>
<evidence type="ECO:0000256" key="1">
    <source>
        <dbReference type="ARBA" id="ARBA00022614"/>
    </source>
</evidence>
<dbReference type="Gramene" id="C.cajan_45932.t">
    <property type="protein sequence ID" value="C.cajan_45932.t.cds1"/>
    <property type="gene ID" value="C.cajan_45932"/>
</dbReference>
<dbReference type="AlphaFoldDB" id="A0A151UHI5"/>
<dbReference type="Proteomes" id="UP000075243">
    <property type="component" value="Unassembled WGS sequence"/>
</dbReference>
<dbReference type="EMBL" id="AGCT01059104">
    <property type="protein sequence ID" value="KYP78750.1"/>
    <property type="molecule type" value="Genomic_DNA"/>
</dbReference>
<evidence type="ECO:0000313" key="3">
    <source>
        <dbReference type="EMBL" id="KYP78750.1"/>
    </source>
</evidence>
<evidence type="ECO:0000313" key="4">
    <source>
        <dbReference type="Proteomes" id="UP000075243"/>
    </source>
</evidence>
<dbReference type="PANTHER" id="PTHR48051:SF1">
    <property type="entry name" value="RAS SUPPRESSOR PROTEIN 1"/>
    <property type="match status" value="1"/>
</dbReference>
<dbReference type="PANTHER" id="PTHR48051">
    <property type="match status" value="1"/>
</dbReference>
<keyword evidence="4" id="KW-1185">Reference proteome</keyword>
<dbReference type="OMA" id="NDHHSKI"/>
<keyword evidence="1" id="KW-0433">Leucine-rich repeat</keyword>
<protein>
    <submittedName>
        <fullName evidence="3">Disease resistance protein At4g27220 family</fullName>
    </submittedName>
</protein>
<dbReference type="GO" id="GO:0005737">
    <property type="term" value="C:cytoplasm"/>
    <property type="evidence" value="ECO:0007669"/>
    <property type="project" value="TreeGrafter"/>
</dbReference>
<dbReference type="SUPFAM" id="SSF52058">
    <property type="entry name" value="L domain-like"/>
    <property type="match status" value="1"/>
</dbReference>
<dbReference type="InterPro" id="IPR050216">
    <property type="entry name" value="LRR_domain-containing"/>
</dbReference>
<sequence length="132" mass="14697">MKELRVLILIGIHLSPLPSSIKCLTKLKMLCFDQCKLGKDLSIIGELEKLRVLSLSGTDIEHLPVELRKLAKLQIFDISNCFQLHTFPANVLSSLTSLEELYVGNSPIQWKDEAGQGNQIGNASLSELMHLN</sequence>
<evidence type="ECO:0000256" key="2">
    <source>
        <dbReference type="ARBA" id="ARBA00022737"/>
    </source>
</evidence>
<dbReference type="Gene3D" id="3.80.10.10">
    <property type="entry name" value="Ribonuclease Inhibitor"/>
    <property type="match status" value="1"/>
</dbReference>
<name>A0A151UHI5_CAJCA</name>